<evidence type="ECO:0000313" key="2">
    <source>
        <dbReference type="Proteomes" id="UP000821865"/>
    </source>
</evidence>
<proteinExistence type="predicted"/>
<dbReference type="Proteomes" id="UP000821865">
    <property type="component" value="Chromosome 3"/>
</dbReference>
<dbReference type="EMBL" id="CM023472">
    <property type="protein sequence ID" value="KAH7960414.1"/>
    <property type="molecule type" value="Genomic_DNA"/>
</dbReference>
<sequence length="560" mass="61119">MGRCLRERLLLLLVAATHKPHNVSAKRAGERRSDLAVSWLHPPAEFVVPCTVRERGFDGDQQAAVVKAHNEYRSLVAKGELPDFESAADMYETTWDPDLAEVAQSYVEQCAPQKEVLQARDFIEQGQNLCLQTLPGTANETGFEACVAAWFSEHAGCSKRIIESYRNTSGRDEASCEHFTQLVWSRSQYVGCSFALVESSDGVTRNLYACNYDEPGNHPGTAVYVPGPACSSCPRYTTCVAELGLCRAEHLTPTSQPRTRVLPKAPRVATVWKHQRHCQGTGGTRRSREQAEEDAMGRCLRERLLLLLVAATHKPHNVSAKRAGERRSDLAVGWLHPPAEFVVPCTVRERGFDGDQQAAVVKAHNEYRSLIAKGELPDFESAADMCETTWDPDLAEVAQSYVEQCAPQKEVLQARDFIEQGQNLCLQTLPGTANDTGFEACLVWSRSQYVGCGFALVESSDGVTRNLYACNYDEPGNHPGTAVYVPGPACSSCPRYTTCVAELGLCRADHLTPDKPAEDTGPTKGPKSGHGDVTISSRQSLTLMVSSSALALLVGSAVLS</sequence>
<keyword evidence="2" id="KW-1185">Reference proteome</keyword>
<comment type="caution">
    <text evidence="1">The sequence shown here is derived from an EMBL/GenBank/DDBJ whole genome shotgun (WGS) entry which is preliminary data.</text>
</comment>
<evidence type="ECO:0000313" key="1">
    <source>
        <dbReference type="EMBL" id="KAH7960414.1"/>
    </source>
</evidence>
<gene>
    <name evidence="1" type="ORF">HPB49_019267</name>
</gene>
<organism evidence="1 2">
    <name type="scientific">Dermacentor silvarum</name>
    <name type="common">Tick</name>
    <dbReference type="NCBI Taxonomy" id="543639"/>
    <lineage>
        <taxon>Eukaryota</taxon>
        <taxon>Metazoa</taxon>
        <taxon>Ecdysozoa</taxon>
        <taxon>Arthropoda</taxon>
        <taxon>Chelicerata</taxon>
        <taxon>Arachnida</taxon>
        <taxon>Acari</taxon>
        <taxon>Parasitiformes</taxon>
        <taxon>Ixodida</taxon>
        <taxon>Ixodoidea</taxon>
        <taxon>Ixodidae</taxon>
        <taxon>Rhipicephalinae</taxon>
        <taxon>Dermacentor</taxon>
    </lineage>
</organism>
<reference evidence="1" key="1">
    <citation type="submission" date="2020-05" db="EMBL/GenBank/DDBJ databases">
        <title>Large-scale comparative analyses of tick genomes elucidate their genetic diversity and vector capacities.</title>
        <authorList>
            <person name="Jia N."/>
            <person name="Wang J."/>
            <person name="Shi W."/>
            <person name="Du L."/>
            <person name="Sun Y."/>
            <person name="Zhan W."/>
            <person name="Jiang J."/>
            <person name="Wang Q."/>
            <person name="Zhang B."/>
            <person name="Ji P."/>
            <person name="Sakyi L.B."/>
            <person name="Cui X."/>
            <person name="Yuan T."/>
            <person name="Jiang B."/>
            <person name="Yang W."/>
            <person name="Lam T.T.-Y."/>
            <person name="Chang Q."/>
            <person name="Ding S."/>
            <person name="Wang X."/>
            <person name="Zhu J."/>
            <person name="Ruan X."/>
            <person name="Zhao L."/>
            <person name="Wei J."/>
            <person name="Que T."/>
            <person name="Du C."/>
            <person name="Cheng J."/>
            <person name="Dai P."/>
            <person name="Han X."/>
            <person name="Huang E."/>
            <person name="Gao Y."/>
            <person name="Liu J."/>
            <person name="Shao H."/>
            <person name="Ye R."/>
            <person name="Li L."/>
            <person name="Wei W."/>
            <person name="Wang X."/>
            <person name="Wang C."/>
            <person name="Yang T."/>
            <person name="Huo Q."/>
            <person name="Li W."/>
            <person name="Guo W."/>
            <person name="Chen H."/>
            <person name="Zhou L."/>
            <person name="Ni X."/>
            <person name="Tian J."/>
            <person name="Zhou Y."/>
            <person name="Sheng Y."/>
            <person name="Liu T."/>
            <person name="Pan Y."/>
            <person name="Xia L."/>
            <person name="Li J."/>
            <person name="Zhao F."/>
            <person name="Cao W."/>
        </authorList>
    </citation>
    <scope>NUCLEOTIDE SEQUENCE</scope>
    <source>
        <strain evidence="1">Dsil-2018</strain>
    </source>
</reference>
<name>A0ACB8D7Q5_DERSI</name>
<protein>
    <submittedName>
        <fullName evidence="1">Uncharacterized protein</fullName>
    </submittedName>
</protein>
<accession>A0ACB8D7Q5</accession>